<organism evidence="3 4">
    <name type="scientific">Tenggerimyces flavus</name>
    <dbReference type="NCBI Taxonomy" id="1708749"/>
    <lineage>
        <taxon>Bacteria</taxon>
        <taxon>Bacillati</taxon>
        <taxon>Actinomycetota</taxon>
        <taxon>Actinomycetes</taxon>
        <taxon>Propionibacteriales</taxon>
        <taxon>Nocardioidaceae</taxon>
        <taxon>Tenggerimyces</taxon>
    </lineage>
</organism>
<keyword evidence="4" id="KW-1185">Reference proteome</keyword>
<feature type="domain" description="Cupin type-2" evidence="2">
    <location>
        <begin position="43"/>
        <end position="109"/>
    </location>
</feature>
<evidence type="ECO:0000313" key="3">
    <source>
        <dbReference type="EMBL" id="MFC3763862.1"/>
    </source>
</evidence>
<name>A0ABV7YFQ3_9ACTN</name>
<dbReference type="Pfam" id="PF07883">
    <property type="entry name" value="Cupin_2"/>
    <property type="match status" value="1"/>
</dbReference>
<dbReference type="EMBL" id="JBHRZH010000021">
    <property type="protein sequence ID" value="MFC3763862.1"/>
    <property type="molecule type" value="Genomic_DNA"/>
</dbReference>
<keyword evidence="1" id="KW-0479">Metal-binding</keyword>
<sequence>MSDTTAHLAPAATREVEETEFGRLEWMIAGRLGNSTTMTVGRCYIDPGKANPRHYHPNCDEVLHVLQGTIEHSDGDNLRQMGPGDTISIPAGVLHNARNVGDDQAIFVIAFSSADRQVVGE</sequence>
<accession>A0ABV7YFQ3</accession>
<comment type="caution">
    <text evidence="3">The sequence shown here is derived from an EMBL/GenBank/DDBJ whole genome shotgun (WGS) entry which is preliminary data.</text>
</comment>
<protein>
    <submittedName>
        <fullName evidence="3">Cupin domain-containing protein</fullName>
    </submittedName>
</protein>
<dbReference type="PANTHER" id="PTHR35848">
    <property type="entry name" value="OXALATE-BINDING PROTEIN"/>
    <property type="match status" value="1"/>
</dbReference>
<dbReference type="InterPro" id="IPR011051">
    <property type="entry name" value="RmlC_Cupin_sf"/>
</dbReference>
<dbReference type="Proteomes" id="UP001595699">
    <property type="component" value="Unassembled WGS sequence"/>
</dbReference>
<dbReference type="Gene3D" id="2.60.120.10">
    <property type="entry name" value="Jelly Rolls"/>
    <property type="match status" value="1"/>
</dbReference>
<dbReference type="CDD" id="cd02208">
    <property type="entry name" value="cupin_RmlC-like"/>
    <property type="match status" value="1"/>
</dbReference>
<reference evidence="4" key="1">
    <citation type="journal article" date="2019" name="Int. J. Syst. Evol. Microbiol.">
        <title>The Global Catalogue of Microorganisms (GCM) 10K type strain sequencing project: providing services to taxonomists for standard genome sequencing and annotation.</title>
        <authorList>
            <consortium name="The Broad Institute Genomics Platform"/>
            <consortium name="The Broad Institute Genome Sequencing Center for Infectious Disease"/>
            <person name="Wu L."/>
            <person name="Ma J."/>
        </authorList>
    </citation>
    <scope>NUCLEOTIDE SEQUENCE [LARGE SCALE GENOMIC DNA]</scope>
    <source>
        <strain evidence="4">CGMCC 4.7241</strain>
    </source>
</reference>
<dbReference type="InterPro" id="IPR013096">
    <property type="entry name" value="Cupin_2"/>
</dbReference>
<dbReference type="RefSeq" id="WP_205120942.1">
    <property type="nucleotide sequence ID" value="NZ_JAFBCM010000001.1"/>
</dbReference>
<dbReference type="SUPFAM" id="SSF51182">
    <property type="entry name" value="RmlC-like cupins"/>
    <property type="match status" value="1"/>
</dbReference>
<proteinExistence type="predicted"/>
<evidence type="ECO:0000313" key="4">
    <source>
        <dbReference type="Proteomes" id="UP001595699"/>
    </source>
</evidence>
<gene>
    <name evidence="3" type="ORF">ACFOUW_23690</name>
</gene>
<evidence type="ECO:0000259" key="2">
    <source>
        <dbReference type="Pfam" id="PF07883"/>
    </source>
</evidence>
<evidence type="ECO:0000256" key="1">
    <source>
        <dbReference type="ARBA" id="ARBA00022723"/>
    </source>
</evidence>
<dbReference type="InterPro" id="IPR051610">
    <property type="entry name" value="GPI/OXD"/>
</dbReference>
<dbReference type="InterPro" id="IPR014710">
    <property type="entry name" value="RmlC-like_jellyroll"/>
</dbReference>